<dbReference type="Gene3D" id="3.40.50.1820">
    <property type="entry name" value="alpha/beta hydrolase"/>
    <property type="match status" value="1"/>
</dbReference>
<keyword evidence="2" id="KW-0012">Acyltransferase</keyword>
<protein>
    <submittedName>
        <fullName evidence="2">Predicted hydrolase or acyltransferase</fullName>
    </submittedName>
</protein>
<dbReference type="eggNOG" id="COG1073">
    <property type="taxonomic scope" value="Bacteria"/>
</dbReference>
<dbReference type="KEGG" id="vsp:VS_II1415"/>
<proteinExistence type="predicted"/>
<dbReference type="InterPro" id="IPR029058">
    <property type="entry name" value="AB_hydrolase_fold"/>
</dbReference>
<dbReference type="SUPFAM" id="SSF53474">
    <property type="entry name" value="alpha/beta-Hydrolases"/>
    <property type="match status" value="1"/>
</dbReference>
<name>B7VTG1_VIBA3</name>
<dbReference type="PANTHER" id="PTHR43194:SF2">
    <property type="entry name" value="PEROXISOMAL MEMBRANE PROTEIN LPX1"/>
    <property type="match status" value="1"/>
</dbReference>
<dbReference type="PANTHER" id="PTHR43194">
    <property type="entry name" value="HYDROLASE ALPHA/BETA FOLD FAMILY"/>
    <property type="match status" value="1"/>
</dbReference>
<keyword evidence="2" id="KW-0378">Hydrolase</keyword>
<accession>B7VTG1</accession>
<dbReference type="InterPro" id="IPR000073">
    <property type="entry name" value="AB_hydrolase_1"/>
</dbReference>
<dbReference type="ESTHER" id="vibsp-a3uy55">
    <property type="family name" value="6_AlphaBeta_hydrolase"/>
</dbReference>
<dbReference type="Pfam" id="PF12697">
    <property type="entry name" value="Abhydrolase_6"/>
    <property type="match status" value="1"/>
</dbReference>
<evidence type="ECO:0000313" key="3">
    <source>
        <dbReference type="Proteomes" id="UP000009100"/>
    </source>
</evidence>
<dbReference type="Proteomes" id="UP000009100">
    <property type="component" value="Chromosome 2"/>
</dbReference>
<evidence type="ECO:0000313" key="2">
    <source>
        <dbReference type="EMBL" id="CAV27550.1"/>
    </source>
</evidence>
<organism evidence="2 3">
    <name type="scientific">Vibrio atlanticus (strain LGP32)</name>
    <name type="common">Vibrio splendidus (strain Mel32)</name>
    <dbReference type="NCBI Taxonomy" id="575788"/>
    <lineage>
        <taxon>Bacteria</taxon>
        <taxon>Pseudomonadati</taxon>
        <taxon>Pseudomonadota</taxon>
        <taxon>Gammaproteobacteria</taxon>
        <taxon>Vibrionales</taxon>
        <taxon>Vibrionaceae</taxon>
        <taxon>Vibrio</taxon>
    </lineage>
</organism>
<sequence>MMAIQGTVMSDKIYFNTSNKFSFKRSLIGATTNLHYILAPSHAKKTARKLLLTPMRTEQKNADPQGLIKSEIKGRDGVLKTYSLGTGPVWVLTHGWSGTASQFFPLMEHIAAKGFTAMAYDHPAHGGSDGVHGHIPAFVNGLEAILDSVGEVAGLVGHSMGTASALECKHVKLENKPLLLIAPVLDYLENLFGSVARSGYSMKLFEAVVGEVEEQFNYPIQSVDPYGKLALRESQTIIVHDEQDKFTKFDVSKRAAYEMDLVTLIATQGQGHGRVMKCPQVFESFDNLIG</sequence>
<dbReference type="InterPro" id="IPR050228">
    <property type="entry name" value="Carboxylesterase_BioH"/>
</dbReference>
<dbReference type="AlphaFoldDB" id="B7VTG1"/>
<feature type="domain" description="AB hydrolase-1" evidence="1">
    <location>
        <begin position="91"/>
        <end position="194"/>
    </location>
</feature>
<dbReference type="STRING" id="575788.VS_II1415"/>
<dbReference type="GO" id="GO:0016787">
    <property type="term" value="F:hydrolase activity"/>
    <property type="evidence" value="ECO:0007669"/>
    <property type="project" value="UniProtKB-KW"/>
</dbReference>
<keyword evidence="2" id="KW-0808">Transferase</keyword>
<evidence type="ECO:0000259" key="1">
    <source>
        <dbReference type="Pfam" id="PF12697"/>
    </source>
</evidence>
<dbReference type="HOGENOM" id="CLU_072027_1_0_6"/>
<gene>
    <name evidence="2" type="ordered locus">VS_II1415</name>
</gene>
<reference evidence="2 3" key="1">
    <citation type="submission" date="2009-02" db="EMBL/GenBank/DDBJ databases">
        <title>Vibrio splendidus str. LGP32 complete genome.</title>
        <authorList>
            <person name="Mazel D."/>
            <person name="Le Roux F."/>
        </authorList>
    </citation>
    <scope>NUCLEOTIDE SEQUENCE [LARGE SCALE GENOMIC DNA]</scope>
    <source>
        <strain evidence="2 3">LGP32</strain>
    </source>
</reference>
<dbReference type="GO" id="GO:0016746">
    <property type="term" value="F:acyltransferase activity"/>
    <property type="evidence" value="ECO:0007669"/>
    <property type="project" value="UniProtKB-KW"/>
</dbReference>
<dbReference type="EMBL" id="FM954973">
    <property type="protein sequence ID" value="CAV27550.1"/>
    <property type="molecule type" value="Genomic_DNA"/>
</dbReference>